<evidence type="ECO:0000313" key="2">
    <source>
        <dbReference type="Proteomes" id="UP001172386"/>
    </source>
</evidence>
<proteinExistence type="predicted"/>
<sequence length="480" mass="53602">MTGIQAEKCQAEDAGRRRKQEEKRLRRRLDMTLMPVILLMLLFQFLDKGALGAAKINGIEPDLHIHQRQFNTATASWTIGYMLFQIPSNLLITRVHPGRYLSFWVFAWSVVGLCHAFVHSFSGLMTVRFFLGVSDAPFFVGATHLLSSWYTTREMALRMSILFGCLIISLTLVGPLSASIFSGLDGKLGWRGWRWLYLIFGLGGLFIAAVGLVFLPSYPTCTKKPWWLTSEQKSVGKVRMDEDRVGEKKVNHNKLWDGFKDACKDKRTWMFVLLLTCRRSFEGIHIYLPSLIQSLIPTILLHPARQMSLETTTLLLTSPPAFLGALATIASGYSSDRRSERCFHIIVPVLLALIGLIITASTLNSVARYVATFLYIPGSVAGSAMAWIWVTSSLNETAEKKACGIAIVSVASGFGGIWSPFLFQGRDKPQYLLAFIALSCFAVLEVVCCWGVRVLLKKGNARLNSEAEERGEADVRLYVL</sequence>
<comment type="caution">
    <text evidence="1">The sequence shown here is derived from an EMBL/GenBank/DDBJ whole genome shotgun (WGS) entry which is preliminary data.</text>
</comment>
<dbReference type="Proteomes" id="UP001172386">
    <property type="component" value="Unassembled WGS sequence"/>
</dbReference>
<dbReference type="EMBL" id="JAPDRQ010000044">
    <property type="protein sequence ID" value="KAJ9659061.1"/>
    <property type="molecule type" value="Genomic_DNA"/>
</dbReference>
<accession>A0ACC3AC41</accession>
<name>A0ACC3AC41_9EURO</name>
<evidence type="ECO:0000313" key="1">
    <source>
        <dbReference type="EMBL" id="KAJ9659061.1"/>
    </source>
</evidence>
<organism evidence="1 2">
    <name type="scientific">Neophaeococcomyces mojaviensis</name>
    <dbReference type="NCBI Taxonomy" id="3383035"/>
    <lineage>
        <taxon>Eukaryota</taxon>
        <taxon>Fungi</taxon>
        <taxon>Dikarya</taxon>
        <taxon>Ascomycota</taxon>
        <taxon>Pezizomycotina</taxon>
        <taxon>Eurotiomycetes</taxon>
        <taxon>Chaetothyriomycetidae</taxon>
        <taxon>Chaetothyriales</taxon>
        <taxon>Chaetothyriales incertae sedis</taxon>
        <taxon>Neophaeococcomyces</taxon>
    </lineage>
</organism>
<protein>
    <submittedName>
        <fullName evidence="1">Uncharacterized protein</fullName>
    </submittedName>
</protein>
<gene>
    <name evidence="1" type="ORF">H2198_003350</name>
</gene>
<keyword evidence="2" id="KW-1185">Reference proteome</keyword>
<reference evidence="1" key="1">
    <citation type="submission" date="2022-10" db="EMBL/GenBank/DDBJ databases">
        <title>Culturing micro-colonial fungi from biological soil crusts in the Mojave desert and describing Neophaeococcomyces mojavensis, and introducing the new genera and species Taxawa tesnikishii.</title>
        <authorList>
            <person name="Kurbessoian T."/>
            <person name="Stajich J.E."/>
        </authorList>
    </citation>
    <scope>NUCLEOTIDE SEQUENCE</scope>
    <source>
        <strain evidence="1">JES_112</strain>
    </source>
</reference>